<dbReference type="AlphaFoldDB" id="A0A833R7D4"/>
<sequence>MSWIGGSDLLNQRYARKDQRTGKKRRHRHRRRRSPVDSSSSFSDSHSSSDSEHEASSRGKKHKKQQRSKKEKERDKTKSSHHKRHKREKERMESSPVQLSKFLGHDKDEGVRRSAISGKKLYHEKLLGSSCELGVMDHVHGWMDMVNML</sequence>
<dbReference type="PANTHER" id="PTHR35760:SF1">
    <property type="entry name" value="SI:CH211-22I13.2"/>
    <property type="match status" value="1"/>
</dbReference>
<organism evidence="2 3">
    <name type="scientific">Carex littledalei</name>
    <dbReference type="NCBI Taxonomy" id="544730"/>
    <lineage>
        <taxon>Eukaryota</taxon>
        <taxon>Viridiplantae</taxon>
        <taxon>Streptophyta</taxon>
        <taxon>Embryophyta</taxon>
        <taxon>Tracheophyta</taxon>
        <taxon>Spermatophyta</taxon>
        <taxon>Magnoliopsida</taxon>
        <taxon>Liliopsida</taxon>
        <taxon>Poales</taxon>
        <taxon>Cyperaceae</taxon>
        <taxon>Cyperoideae</taxon>
        <taxon>Cariceae</taxon>
        <taxon>Carex</taxon>
        <taxon>Carex subgen. Euthyceras</taxon>
    </lineage>
</organism>
<feature type="compositionally biased region" description="Low complexity" evidence="1">
    <location>
        <begin position="36"/>
        <end position="46"/>
    </location>
</feature>
<dbReference type="EMBL" id="SWLB01000007">
    <property type="protein sequence ID" value="KAF3336534.1"/>
    <property type="molecule type" value="Genomic_DNA"/>
</dbReference>
<evidence type="ECO:0000313" key="2">
    <source>
        <dbReference type="EMBL" id="KAF3336534.1"/>
    </source>
</evidence>
<dbReference type="Proteomes" id="UP000623129">
    <property type="component" value="Unassembled WGS sequence"/>
</dbReference>
<comment type="caution">
    <text evidence="2">The sequence shown here is derived from an EMBL/GenBank/DDBJ whole genome shotgun (WGS) entry which is preliminary data.</text>
</comment>
<evidence type="ECO:0000313" key="3">
    <source>
        <dbReference type="Proteomes" id="UP000623129"/>
    </source>
</evidence>
<protein>
    <submittedName>
        <fullName evidence="2">Uncharacterized protein</fullName>
    </submittedName>
</protein>
<feature type="compositionally biased region" description="Basic and acidic residues" evidence="1">
    <location>
        <begin position="47"/>
        <end position="57"/>
    </location>
</feature>
<proteinExistence type="predicted"/>
<feature type="compositionally biased region" description="Basic residues" evidence="1">
    <location>
        <begin position="79"/>
        <end position="88"/>
    </location>
</feature>
<dbReference type="PANTHER" id="PTHR35760">
    <property type="entry name" value="SI:CH211-22I13.2"/>
    <property type="match status" value="1"/>
</dbReference>
<evidence type="ECO:0000256" key="1">
    <source>
        <dbReference type="SAM" id="MobiDB-lite"/>
    </source>
</evidence>
<reference evidence="2" key="1">
    <citation type="submission" date="2020-01" db="EMBL/GenBank/DDBJ databases">
        <title>Genome sequence of Kobresia littledalei, the first chromosome-level genome in the family Cyperaceae.</title>
        <authorList>
            <person name="Qu G."/>
        </authorList>
    </citation>
    <scope>NUCLEOTIDE SEQUENCE</scope>
    <source>
        <strain evidence="2">C.B.Clarke</strain>
        <tissue evidence="2">Leaf</tissue>
    </source>
</reference>
<dbReference type="OrthoDB" id="8964048at2759"/>
<feature type="compositionally biased region" description="Basic and acidic residues" evidence="1">
    <location>
        <begin position="68"/>
        <end position="78"/>
    </location>
</feature>
<feature type="compositionally biased region" description="Basic residues" evidence="1">
    <location>
        <begin position="22"/>
        <end position="33"/>
    </location>
</feature>
<accession>A0A833R7D4</accession>
<name>A0A833R7D4_9POAL</name>
<gene>
    <name evidence="2" type="ORF">FCM35_KLT19120</name>
</gene>
<keyword evidence="3" id="KW-1185">Reference proteome</keyword>
<feature type="compositionally biased region" description="Basic residues" evidence="1">
    <location>
        <begin position="58"/>
        <end position="67"/>
    </location>
</feature>
<feature type="region of interest" description="Disordered" evidence="1">
    <location>
        <begin position="1"/>
        <end position="108"/>
    </location>
</feature>